<reference evidence="2" key="1">
    <citation type="submission" date="2021-10" db="EMBL/GenBank/DDBJ databases">
        <title>Tropical sea cucumber genome reveals ecological adaptation and Cuvierian tubules defense mechanism.</title>
        <authorList>
            <person name="Chen T."/>
        </authorList>
    </citation>
    <scope>NUCLEOTIDE SEQUENCE</scope>
    <source>
        <strain evidence="2">Nanhai2018</strain>
        <tissue evidence="2">Muscle</tissue>
    </source>
</reference>
<protein>
    <submittedName>
        <fullName evidence="2">Uncharacterized protein</fullName>
    </submittedName>
</protein>
<dbReference type="Proteomes" id="UP001152320">
    <property type="component" value="Chromosome 4"/>
</dbReference>
<gene>
    <name evidence="2" type="ORF">HOLleu_11287</name>
</gene>
<keyword evidence="1" id="KW-0472">Membrane</keyword>
<accession>A0A9Q1CG19</accession>
<feature type="transmembrane region" description="Helical" evidence="1">
    <location>
        <begin position="36"/>
        <end position="54"/>
    </location>
</feature>
<proteinExistence type="predicted"/>
<evidence type="ECO:0000256" key="1">
    <source>
        <dbReference type="SAM" id="Phobius"/>
    </source>
</evidence>
<comment type="caution">
    <text evidence="2">The sequence shown here is derived from an EMBL/GenBank/DDBJ whole genome shotgun (WGS) entry which is preliminary data.</text>
</comment>
<dbReference type="EMBL" id="JAIZAY010000004">
    <property type="protein sequence ID" value="KAJ8043959.1"/>
    <property type="molecule type" value="Genomic_DNA"/>
</dbReference>
<feature type="transmembrane region" description="Helical" evidence="1">
    <location>
        <begin position="88"/>
        <end position="113"/>
    </location>
</feature>
<keyword evidence="1" id="KW-0812">Transmembrane</keyword>
<feature type="transmembrane region" description="Helical" evidence="1">
    <location>
        <begin position="60"/>
        <end position="81"/>
    </location>
</feature>
<feature type="transmembrane region" description="Helical" evidence="1">
    <location>
        <begin position="133"/>
        <end position="161"/>
    </location>
</feature>
<evidence type="ECO:0000313" key="2">
    <source>
        <dbReference type="EMBL" id="KAJ8043959.1"/>
    </source>
</evidence>
<sequence length="336" mass="36425">MLHAATVVYHILLEIVLGQISRKIMDVTKGLIGRRICGSVEFIVGAIIIVIAALRLEDDYIDIGSFLIGGFVILKGLLGVASKSTGVIIAYLVTSIICTLYFGYSTIASLLVILQYKYWGTRLGLYAHNSVYIILIVSVAVFTIAFIVSVSGVIFSTLPWCGNSQGREMAQQYSDGTAPNGNAGPSSGYNNNAYVYGGYTHLGVHQPQYANVSSDRATSLNNSNTTCINTTQTLQYYRSSTFVGADGLPGYNYINTAYEDPTQNQRCIQGNTSAGAVGQPSYHNSHTAYINTQAQQSVYGNLSADEVSLPRYSYPNHSNTAYVDTNQGPQLYFVNV</sequence>
<evidence type="ECO:0000313" key="3">
    <source>
        <dbReference type="Proteomes" id="UP001152320"/>
    </source>
</evidence>
<keyword evidence="1" id="KW-1133">Transmembrane helix</keyword>
<dbReference type="AlphaFoldDB" id="A0A9Q1CG19"/>
<organism evidence="2 3">
    <name type="scientific">Holothuria leucospilota</name>
    <name type="common">Black long sea cucumber</name>
    <name type="synonym">Mertensiothuria leucospilota</name>
    <dbReference type="NCBI Taxonomy" id="206669"/>
    <lineage>
        <taxon>Eukaryota</taxon>
        <taxon>Metazoa</taxon>
        <taxon>Echinodermata</taxon>
        <taxon>Eleutherozoa</taxon>
        <taxon>Echinozoa</taxon>
        <taxon>Holothuroidea</taxon>
        <taxon>Aspidochirotacea</taxon>
        <taxon>Aspidochirotida</taxon>
        <taxon>Holothuriidae</taxon>
        <taxon>Holothuria</taxon>
    </lineage>
</organism>
<name>A0A9Q1CG19_HOLLE</name>
<keyword evidence="3" id="KW-1185">Reference proteome</keyword>